<protein>
    <submittedName>
        <fullName evidence="6">Nitrate ABC transporter substrate-binding protein</fullName>
    </submittedName>
</protein>
<evidence type="ECO:0000256" key="4">
    <source>
        <dbReference type="SAM" id="SignalP"/>
    </source>
</evidence>
<evidence type="ECO:0000313" key="6">
    <source>
        <dbReference type="EMBL" id="KEZ85136.1"/>
    </source>
</evidence>
<sequence length="347" mass="38484">MRKKTIKLLSALICAFICVGLFTGCNKNKTSDKENQGNKDKITTIRLNEVTRSIFYAPMYAAISEGFFEEEGIEIELSTGQGADKTMQQLISGSVDIGFSGPEQVMYIYNQGREDYPVVFAQLTQKDGSFLVSRDKHSEFSWQDIKGKTVIGGRPGGVPEMALEYVLKNENIDKEKDLNLVTNIAFDAVPGAFKGGTGDYAAIFEPTASVIANEINGSVVASIGESAGTLPYTCFYTVQSYINENEDLLVRFVKAIQKGQEWVMSNEDATVASSIKDFFPGTDEEVIETVVKNYKKIEAYAKTPTVSEEDMNRLMDIIESYDSELLIKRPPFKDIVNNSISEKAMKK</sequence>
<keyword evidence="7" id="KW-1185">Reference proteome</keyword>
<dbReference type="Proteomes" id="UP000028542">
    <property type="component" value="Unassembled WGS sequence"/>
</dbReference>
<evidence type="ECO:0000256" key="2">
    <source>
        <dbReference type="ARBA" id="ARBA00010742"/>
    </source>
</evidence>
<feature type="domain" description="SsuA/THI5-like" evidence="5">
    <location>
        <begin position="57"/>
        <end position="267"/>
    </location>
</feature>
<evidence type="ECO:0000259" key="5">
    <source>
        <dbReference type="Pfam" id="PF09084"/>
    </source>
</evidence>
<dbReference type="Pfam" id="PF09084">
    <property type="entry name" value="NMT1"/>
    <property type="match status" value="1"/>
</dbReference>
<name>A0A084J852_9CLOT</name>
<reference evidence="6 7" key="1">
    <citation type="submission" date="2014-07" db="EMBL/GenBank/DDBJ databases">
        <title>Draft genome of Clostridium sulfidigenes 113A isolated from sediments associated with methane hydrate from Krishna Godavari basin.</title>
        <authorList>
            <person name="Honkalas V.S."/>
            <person name="Dabir A.P."/>
            <person name="Arora P."/>
            <person name="Dhakephalkar P.K."/>
        </authorList>
    </citation>
    <scope>NUCLEOTIDE SEQUENCE [LARGE SCALE GENOMIC DNA]</scope>
    <source>
        <strain evidence="6 7">113A</strain>
    </source>
</reference>
<dbReference type="RefSeq" id="WP_035135128.1">
    <property type="nucleotide sequence ID" value="NZ_JPMD01000042.1"/>
</dbReference>
<dbReference type="Gene3D" id="3.40.190.10">
    <property type="entry name" value="Periplasmic binding protein-like II"/>
    <property type="match status" value="2"/>
</dbReference>
<comment type="subcellular location">
    <subcellularLocation>
        <location evidence="1">Periplasm</location>
    </subcellularLocation>
</comment>
<dbReference type="GO" id="GO:0042597">
    <property type="term" value="C:periplasmic space"/>
    <property type="evidence" value="ECO:0007669"/>
    <property type="project" value="UniProtKB-SubCell"/>
</dbReference>
<feature type="signal peptide" evidence="4">
    <location>
        <begin position="1"/>
        <end position="23"/>
    </location>
</feature>
<keyword evidence="3 4" id="KW-0732">Signal</keyword>
<proteinExistence type="inferred from homology"/>
<dbReference type="eggNOG" id="COG0715">
    <property type="taxonomic scope" value="Bacteria"/>
</dbReference>
<dbReference type="PANTHER" id="PTHR30024">
    <property type="entry name" value="ALIPHATIC SULFONATES-BINDING PROTEIN-RELATED"/>
    <property type="match status" value="1"/>
</dbReference>
<organism evidence="6 7">
    <name type="scientific">Clostridium sulfidigenes</name>
    <dbReference type="NCBI Taxonomy" id="318464"/>
    <lineage>
        <taxon>Bacteria</taxon>
        <taxon>Bacillati</taxon>
        <taxon>Bacillota</taxon>
        <taxon>Clostridia</taxon>
        <taxon>Eubacteriales</taxon>
        <taxon>Clostridiaceae</taxon>
        <taxon>Clostridium</taxon>
    </lineage>
</organism>
<evidence type="ECO:0000256" key="3">
    <source>
        <dbReference type="ARBA" id="ARBA00022729"/>
    </source>
</evidence>
<dbReference type="PANTHER" id="PTHR30024:SF47">
    <property type="entry name" value="TAURINE-BINDING PERIPLASMIC PROTEIN"/>
    <property type="match status" value="1"/>
</dbReference>
<dbReference type="AlphaFoldDB" id="A0A084J852"/>
<feature type="chain" id="PRO_5039046423" evidence="4">
    <location>
        <begin position="24"/>
        <end position="347"/>
    </location>
</feature>
<evidence type="ECO:0000256" key="1">
    <source>
        <dbReference type="ARBA" id="ARBA00004418"/>
    </source>
</evidence>
<dbReference type="InterPro" id="IPR015168">
    <property type="entry name" value="SsuA/THI5"/>
</dbReference>
<comment type="caution">
    <text evidence="6">The sequence shown here is derived from an EMBL/GenBank/DDBJ whole genome shotgun (WGS) entry which is preliminary data.</text>
</comment>
<gene>
    <name evidence="6" type="ORF">IO99_16355</name>
</gene>
<comment type="similarity">
    <text evidence="2">Belongs to the bacterial solute-binding protein SsuA/TauA family.</text>
</comment>
<dbReference type="EMBL" id="JPMD01000042">
    <property type="protein sequence ID" value="KEZ85136.1"/>
    <property type="molecule type" value="Genomic_DNA"/>
</dbReference>
<dbReference type="SUPFAM" id="SSF53850">
    <property type="entry name" value="Periplasmic binding protein-like II"/>
    <property type="match status" value="1"/>
</dbReference>
<accession>A0A084J852</accession>
<dbReference type="STRING" id="318464.IO99_16355"/>
<dbReference type="PROSITE" id="PS51257">
    <property type="entry name" value="PROKAR_LIPOPROTEIN"/>
    <property type="match status" value="1"/>
</dbReference>
<evidence type="ECO:0000313" key="7">
    <source>
        <dbReference type="Proteomes" id="UP000028542"/>
    </source>
</evidence>